<dbReference type="GO" id="GO:0003700">
    <property type="term" value="F:DNA-binding transcription factor activity"/>
    <property type="evidence" value="ECO:0007669"/>
    <property type="project" value="InterPro"/>
</dbReference>
<dbReference type="SUPFAM" id="SSF53850">
    <property type="entry name" value="Periplasmic binding protein-like II"/>
    <property type="match status" value="1"/>
</dbReference>
<dbReference type="InterPro" id="IPR036390">
    <property type="entry name" value="WH_DNA-bd_sf"/>
</dbReference>
<dbReference type="InterPro" id="IPR050950">
    <property type="entry name" value="HTH-type_LysR_regulators"/>
</dbReference>
<organism evidence="6 7">
    <name type="scientific">Candidatus Aphodenecus pullistercoris</name>
    <dbReference type="NCBI Taxonomy" id="2840669"/>
    <lineage>
        <taxon>Bacteria</taxon>
        <taxon>Pseudomonadati</taxon>
        <taxon>Spirochaetota</taxon>
        <taxon>Spirochaetia</taxon>
        <taxon>Spirochaetales</taxon>
        <taxon>Candidatus Aphodenecus</taxon>
    </lineage>
</organism>
<dbReference type="Gene3D" id="3.40.190.290">
    <property type="match status" value="1"/>
</dbReference>
<dbReference type="InterPro" id="IPR000847">
    <property type="entry name" value="LysR_HTH_N"/>
</dbReference>
<evidence type="ECO:0000259" key="5">
    <source>
        <dbReference type="PROSITE" id="PS50931"/>
    </source>
</evidence>
<feature type="domain" description="HTH lysR-type" evidence="5">
    <location>
        <begin position="1"/>
        <end position="58"/>
    </location>
</feature>
<name>A0A9D9E970_9SPIR</name>
<dbReference type="PROSITE" id="PS50931">
    <property type="entry name" value="HTH_LYSR"/>
    <property type="match status" value="1"/>
</dbReference>
<comment type="similarity">
    <text evidence="1">Belongs to the LysR transcriptional regulatory family.</text>
</comment>
<dbReference type="PANTHER" id="PTHR30419:SF8">
    <property type="entry name" value="NITROGEN ASSIMILATION TRANSCRIPTIONAL ACTIVATOR-RELATED"/>
    <property type="match status" value="1"/>
</dbReference>
<dbReference type="EMBL" id="JADIMU010000027">
    <property type="protein sequence ID" value="MBO8442972.1"/>
    <property type="molecule type" value="Genomic_DNA"/>
</dbReference>
<dbReference type="InterPro" id="IPR005119">
    <property type="entry name" value="LysR_subst-bd"/>
</dbReference>
<proteinExistence type="inferred from homology"/>
<dbReference type="AlphaFoldDB" id="A0A9D9E970"/>
<evidence type="ECO:0000256" key="3">
    <source>
        <dbReference type="ARBA" id="ARBA00023125"/>
    </source>
</evidence>
<dbReference type="Gene3D" id="1.10.10.10">
    <property type="entry name" value="Winged helix-like DNA-binding domain superfamily/Winged helix DNA-binding domain"/>
    <property type="match status" value="1"/>
</dbReference>
<dbReference type="Pfam" id="PF00126">
    <property type="entry name" value="HTH_1"/>
    <property type="match status" value="1"/>
</dbReference>
<dbReference type="GO" id="GO:0005829">
    <property type="term" value="C:cytosol"/>
    <property type="evidence" value="ECO:0007669"/>
    <property type="project" value="TreeGrafter"/>
</dbReference>
<evidence type="ECO:0000313" key="7">
    <source>
        <dbReference type="Proteomes" id="UP000823633"/>
    </source>
</evidence>
<dbReference type="PRINTS" id="PR00039">
    <property type="entry name" value="HTHLYSR"/>
</dbReference>
<dbReference type="InterPro" id="IPR036388">
    <property type="entry name" value="WH-like_DNA-bd_sf"/>
</dbReference>
<evidence type="ECO:0000256" key="4">
    <source>
        <dbReference type="ARBA" id="ARBA00023163"/>
    </source>
</evidence>
<sequence>MELRHLSYFLAVAREQNITRAAEHLNISQPTLSTQMKELEEELGKQLLVRGRRRVTLTDEGMVLRRRAEEILSLVQRTEAEISSDDQALAGDIHIGCGETSGLALIAQAARTLQDRCPGIHYSLLSGNADFVLDQLDKGLVDFGLVYGQVDERKYEILPSAVSDSWGVLMRRDCPLAQKDAIGPDDLRGERLIVSQQSGARSLFSRWFSCPLERLHVVASYNLVLNASFLTRSGFGHTLCFSGLIEPEADDELCFRPLAPALVSEAHIVWKKYRVLGKACERFIRQLEEMLSSPR</sequence>
<keyword evidence="4" id="KW-0804">Transcription</keyword>
<dbReference type="Pfam" id="PF03466">
    <property type="entry name" value="LysR_substrate"/>
    <property type="match status" value="1"/>
</dbReference>
<dbReference type="GO" id="GO:0003677">
    <property type="term" value="F:DNA binding"/>
    <property type="evidence" value="ECO:0007669"/>
    <property type="project" value="UniProtKB-KW"/>
</dbReference>
<dbReference type="Proteomes" id="UP000823633">
    <property type="component" value="Unassembled WGS sequence"/>
</dbReference>
<gene>
    <name evidence="6" type="ORF">IAC42_04360</name>
</gene>
<dbReference type="SUPFAM" id="SSF46785">
    <property type="entry name" value="Winged helix' DNA-binding domain"/>
    <property type="match status" value="1"/>
</dbReference>
<evidence type="ECO:0000313" key="6">
    <source>
        <dbReference type="EMBL" id="MBO8442972.1"/>
    </source>
</evidence>
<dbReference type="PANTHER" id="PTHR30419">
    <property type="entry name" value="HTH-TYPE TRANSCRIPTIONAL REGULATOR YBHD"/>
    <property type="match status" value="1"/>
</dbReference>
<reference evidence="6" key="1">
    <citation type="submission" date="2020-10" db="EMBL/GenBank/DDBJ databases">
        <authorList>
            <person name="Gilroy R."/>
        </authorList>
    </citation>
    <scope>NUCLEOTIDE SEQUENCE</scope>
    <source>
        <strain evidence="6">11167</strain>
    </source>
</reference>
<accession>A0A9D9E970</accession>
<protein>
    <submittedName>
        <fullName evidence="6">LysR family transcriptional regulator</fullName>
    </submittedName>
</protein>
<comment type="caution">
    <text evidence="6">The sequence shown here is derived from an EMBL/GenBank/DDBJ whole genome shotgun (WGS) entry which is preliminary data.</text>
</comment>
<dbReference type="FunFam" id="1.10.10.10:FF:000001">
    <property type="entry name" value="LysR family transcriptional regulator"/>
    <property type="match status" value="1"/>
</dbReference>
<evidence type="ECO:0000256" key="2">
    <source>
        <dbReference type="ARBA" id="ARBA00023015"/>
    </source>
</evidence>
<evidence type="ECO:0000256" key="1">
    <source>
        <dbReference type="ARBA" id="ARBA00009437"/>
    </source>
</evidence>
<reference evidence="6" key="2">
    <citation type="journal article" date="2021" name="PeerJ">
        <title>Extensive microbial diversity within the chicken gut microbiome revealed by metagenomics and culture.</title>
        <authorList>
            <person name="Gilroy R."/>
            <person name="Ravi A."/>
            <person name="Getino M."/>
            <person name="Pursley I."/>
            <person name="Horton D.L."/>
            <person name="Alikhan N.F."/>
            <person name="Baker D."/>
            <person name="Gharbi K."/>
            <person name="Hall N."/>
            <person name="Watson M."/>
            <person name="Adriaenssens E.M."/>
            <person name="Foster-Nyarko E."/>
            <person name="Jarju S."/>
            <person name="Secka A."/>
            <person name="Antonio M."/>
            <person name="Oren A."/>
            <person name="Chaudhuri R.R."/>
            <person name="La Ragione R."/>
            <person name="Hildebrand F."/>
            <person name="Pallen M.J."/>
        </authorList>
    </citation>
    <scope>NUCLEOTIDE SEQUENCE</scope>
    <source>
        <strain evidence="6">11167</strain>
    </source>
</reference>
<keyword evidence="3" id="KW-0238">DNA-binding</keyword>
<keyword evidence="2" id="KW-0805">Transcription regulation</keyword>
<dbReference type="CDD" id="cd05466">
    <property type="entry name" value="PBP2_LTTR_substrate"/>
    <property type="match status" value="1"/>
</dbReference>